<evidence type="ECO:0000259" key="5">
    <source>
        <dbReference type="Pfam" id="PF12698"/>
    </source>
</evidence>
<sequence>MTFSLKRVNAILIKDWKDLLKNSYILVTLALPLIFAVMLRKLGAEGPLAIFSINFALVISGCFVQAAMVAEEKEKNTLRGLLLSPASTLEILIGKSALSAIVTIAVIIASIFLSGFETPSILLFSLNIFLCLIIYITLGTLLGLLSKTVMETTIIGMPVLMIFGVGSLLKSAVDNKILLKIISFLPNEQFDAILSELNTKGGFNDLISHFLILIIWVVLMTLITFYTYGKRRFDK</sequence>
<dbReference type="EMBL" id="CP009921">
    <property type="protein sequence ID" value="AJI25693.1"/>
    <property type="molecule type" value="Genomic_DNA"/>
</dbReference>
<dbReference type="InterPro" id="IPR013525">
    <property type="entry name" value="ABC2_TM"/>
</dbReference>
<dbReference type="GeneID" id="93645831"/>
<evidence type="ECO:0000256" key="4">
    <source>
        <dbReference type="ARBA" id="ARBA00023136"/>
    </source>
</evidence>
<reference evidence="6 7" key="1">
    <citation type="journal article" date="2015" name="Genome Announc.">
        <title>Complete genome sequences for 35 biothreat assay-relevant bacillus species.</title>
        <authorList>
            <person name="Johnson S.L."/>
            <person name="Daligault H.E."/>
            <person name="Davenport K.W."/>
            <person name="Jaissle J."/>
            <person name="Frey K.G."/>
            <person name="Ladner J.T."/>
            <person name="Broomall S.M."/>
            <person name="Bishop-Lilly K.A."/>
            <person name="Bruce D.C."/>
            <person name="Gibbons H.S."/>
            <person name="Coyne S.R."/>
            <person name="Lo C.C."/>
            <person name="Meincke L."/>
            <person name="Munk A.C."/>
            <person name="Koroleva G.I."/>
            <person name="Rosenzweig C.N."/>
            <person name="Palacios G.F."/>
            <person name="Redden C.L."/>
            <person name="Minogue T.D."/>
            <person name="Chain P.S."/>
        </authorList>
    </citation>
    <scope>NUCLEOTIDE SEQUENCE [LARGE SCALE GENOMIC DNA]</scope>
    <source>
        <strain evidence="7">ATCC 14581 / DSM 32 / JCM 2506 / NBRC 15308 / NCIMB 9376 / NCTC 10342 / NRRL B-14308 / VKM B-512</strain>
        <plasmid evidence="6 7">pBMV_2</plasmid>
    </source>
</reference>
<keyword evidence="4" id="KW-0472">Membrane</keyword>
<keyword evidence="3" id="KW-1133">Transmembrane helix</keyword>
<keyword evidence="6" id="KW-0614">Plasmid</keyword>
<dbReference type="GO" id="GO:0140359">
    <property type="term" value="F:ABC-type transporter activity"/>
    <property type="evidence" value="ECO:0007669"/>
    <property type="project" value="InterPro"/>
</dbReference>
<dbReference type="PANTHER" id="PTHR43077">
    <property type="entry name" value="TRANSPORT PERMEASE YVFS-RELATED"/>
    <property type="match status" value="1"/>
</dbReference>
<evidence type="ECO:0000256" key="2">
    <source>
        <dbReference type="ARBA" id="ARBA00022692"/>
    </source>
</evidence>
<proteinExistence type="predicted"/>
<geneLocation type="plasmid" evidence="6 7">
    <name>pBMV_2</name>
</geneLocation>
<evidence type="ECO:0000313" key="6">
    <source>
        <dbReference type="EMBL" id="AJI25693.1"/>
    </source>
</evidence>
<feature type="domain" description="ABC-2 type transporter transmembrane" evidence="5">
    <location>
        <begin position="55"/>
        <end position="226"/>
    </location>
</feature>
<comment type="subcellular location">
    <subcellularLocation>
        <location evidence="1">Membrane</location>
        <topology evidence="1">Multi-pass membrane protein</topology>
    </subcellularLocation>
</comment>
<accession>A0A0B6AY94</accession>
<dbReference type="HOGENOM" id="CLU_098606_0_1_9"/>
<name>A0A0B6AY94_PRIM2</name>
<organism evidence="6 7">
    <name type="scientific">Priestia megaterium (strain ATCC 14581 / DSM 32 / CCUG 1817 / JCM 2506 / NBRC 15308 / NCIMB 9376 / NCTC 10342 / NRRL B-14308 / VKM B-512 / Ford 19)</name>
    <name type="common">Bacillus megaterium</name>
    <dbReference type="NCBI Taxonomy" id="1348623"/>
    <lineage>
        <taxon>Bacteria</taxon>
        <taxon>Bacillati</taxon>
        <taxon>Bacillota</taxon>
        <taxon>Bacilli</taxon>
        <taxon>Bacillales</taxon>
        <taxon>Bacillaceae</taxon>
        <taxon>Priestia</taxon>
    </lineage>
</organism>
<dbReference type="AlphaFoldDB" id="A0A0B6AY94"/>
<dbReference type="GO" id="GO:0016020">
    <property type="term" value="C:membrane"/>
    <property type="evidence" value="ECO:0007669"/>
    <property type="project" value="UniProtKB-SubCell"/>
</dbReference>
<evidence type="ECO:0000256" key="3">
    <source>
        <dbReference type="ARBA" id="ARBA00022989"/>
    </source>
</evidence>
<dbReference type="PANTHER" id="PTHR43077:SF11">
    <property type="entry name" value="TRANSPORT PERMEASE YVFS-RELATED"/>
    <property type="match status" value="1"/>
</dbReference>
<dbReference type="Proteomes" id="UP000031829">
    <property type="component" value="Plasmid pBMV_2"/>
</dbReference>
<gene>
    <name evidence="6" type="ORF">BG04_5691</name>
</gene>
<dbReference type="KEGG" id="bmeg:BG04_5691"/>
<dbReference type="Pfam" id="PF12698">
    <property type="entry name" value="ABC2_membrane_3"/>
    <property type="match status" value="1"/>
</dbReference>
<keyword evidence="2" id="KW-0812">Transmembrane</keyword>
<dbReference type="InterPro" id="IPR051328">
    <property type="entry name" value="T7SS_ABC-Transporter"/>
</dbReference>
<evidence type="ECO:0000256" key="1">
    <source>
        <dbReference type="ARBA" id="ARBA00004141"/>
    </source>
</evidence>
<protein>
    <submittedName>
        <fullName evidence="6">ABC-2 type transporter family protein</fullName>
    </submittedName>
</protein>
<evidence type="ECO:0000313" key="7">
    <source>
        <dbReference type="Proteomes" id="UP000031829"/>
    </source>
</evidence>
<dbReference type="RefSeq" id="WP_034655957.1">
    <property type="nucleotide sequence ID" value="NZ_CP009921.1"/>
</dbReference>